<reference evidence="1" key="2">
    <citation type="submission" date="2023-05" db="EMBL/GenBank/DDBJ databases">
        <authorList>
            <person name="Schelkunov M.I."/>
        </authorList>
    </citation>
    <scope>NUCLEOTIDE SEQUENCE</scope>
    <source>
        <strain evidence="1">Hsosn_3</strain>
        <tissue evidence="1">Leaf</tissue>
    </source>
</reference>
<dbReference type="PANTHER" id="PTHR47290">
    <property type="entry name" value="RING FINGER PROTEIN"/>
    <property type="match status" value="1"/>
</dbReference>
<dbReference type="PANTHER" id="PTHR47290:SF6">
    <property type="entry name" value="UBIQUITIN-LIKE DOMAIN-CONTAINING PROTEIN"/>
    <property type="match status" value="1"/>
</dbReference>
<reference evidence="1" key="1">
    <citation type="submission" date="2023-02" db="EMBL/GenBank/DDBJ databases">
        <title>Genome of toxic invasive species Heracleum sosnowskyi carries increased number of genes despite the absence of recent whole-genome duplications.</title>
        <authorList>
            <person name="Schelkunov M."/>
            <person name="Shtratnikova V."/>
            <person name="Makarenko M."/>
            <person name="Klepikova A."/>
            <person name="Omelchenko D."/>
            <person name="Novikova G."/>
            <person name="Obukhova E."/>
            <person name="Bogdanov V."/>
            <person name="Penin A."/>
            <person name="Logacheva M."/>
        </authorList>
    </citation>
    <scope>NUCLEOTIDE SEQUENCE</scope>
    <source>
        <strain evidence="1">Hsosn_3</strain>
        <tissue evidence="1">Leaf</tissue>
    </source>
</reference>
<evidence type="ECO:0000313" key="1">
    <source>
        <dbReference type="EMBL" id="KAK1405048.1"/>
    </source>
</evidence>
<dbReference type="EMBL" id="JAUIZM010000001">
    <property type="protein sequence ID" value="KAK1405048.1"/>
    <property type="molecule type" value="Genomic_DNA"/>
</dbReference>
<dbReference type="Gene3D" id="3.10.20.90">
    <property type="entry name" value="Phosphatidylinositol 3-kinase Catalytic Subunit, Chain A, domain 1"/>
    <property type="match status" value="1"/>
</dbReference>
<dbReference type="AlphaFoldDB" id="A0AAD8NEM8"/>
<accession>A0AAD8NEM8</accession>
<name>A0AAD8NEM8_9APIA</name>
<comment type="caution">
    <text evidence="1">The sequence shown here is derived from an EMBL/GenBank/DDBJ whole genome shotgun (WGS) entry which is preliminary data.</text>
</comment>
<gene>
    <name evidence="1" type="ORF">POM88_004653</name>
</gene>
<keyword evidence="2" id="KW-1185">Reference proteome</keyword>
<proteinExistence type="predicted"/>
<dbReference type="Proteomes" id="UP001237642">
    <property type="component" value="Unassembled WGS sequence"/>
</dbReference>
<evidence type="ECO:0000313" key="2">
    <source>
        <dbReference type="Proteomes" id="UP001237642"/>
    </source>
</evidence>
<organism evidence="1 2">
    <name type="scientific">Heracleum sosnowskyi</name>
    <dbReference type="NCBI Taxonomy" id="360622"/>
    <lineage>
        <taxon>Eukaryota</taxon>
        <taxon>Viridiplantae</taxon>
        <taxon>Streptophyta</taxon>
        <taxon>Embryophyta</taxon>
        <taxon>Tracheophyta</taxon>
        <taxon>Spermatophyta</taxon>
        <taxon>Magnoliopsida</taxon>
        <taxon>eudicotyledons</taxon>
        <taxon>Gunneridae</taxon>
        <taxon>Pentapetalae</taxon>
        <taxon>asterids</taxon>
        <taxon>campanulids</taxon>
        <taxon>Apiales</taxon>
        <taxon>Apiaceae</taxon>
        <taxon>Apioideae</taxon>
        <taxon>apioid superclade</taxon>
        <taxon>Tordylieae</taxon>
        <taxon>Tordyliinae</taxon>
        <taxon>Heracleum</taxon>
    </lineage>
</organism>
<sequence length="235" mass="26272">MASSSSPKPHNIYKIIKVNGTHDVQQVDEKAKAEETDLLELRLGRGFGLSSKQLYMGSSSSSSCCSSFSLQQPKRQHIGLDLGLGLGCSRPADRDQTLPMPCSIPSVVPSAFPFQLRPQPGLWFTLRSSPNRKREISLPQIPKMYIRVKDDKVTVLMVKTYLVTKLGLSNEAEIEILCRGQRLMNPQMLKHVRDTIWLPRLMESVVKSGESCTVISISNGVPVNHLMCLDYERKC</sequence>
<protein>
    <recommendedName>
        <fullName evidence="3">Ubiquitin-like domain-containing protein</fullName>
    </recommendedName>
</protein>
<dbReference type="InterPro" id="IPR044171">
    <property type="entry name" value="LAX2-like"/>
</dbReference>
<evidence type="ECO:0008006" key="3">
    <source>
        <dbReference type="Google" id="ProtNLM"/>
    </source>
</evidence>